<proteinExistence type="predicted"/>
<reference evidence="1" key="1">
    <citation type="journal article" date="2020" name="mSystems">
        <title>Genome- and Community-Level Interaction Insights into Carbon Utilization and Element Cycling Functions of Hydrothermarchaeota in Hydrothermal Sediment.</title>
        <authorList>
            <person name="Zhou Z."/>
            <person name="Liu Y."/>
            <person name="Xu W."/>
            <person name="Pan J."/>
            <person name="Luo Z.H."/>
            <person name="Li M."/>
        </authorList>
    </citation>
    <scope>NUCLEOTIDE SEQUENCE [LARGE SCALE GENOMIC DNA]</scope>
    <source>
        <strain evidence="1">HyVt-460</strain>
    </source>
</reference>
<sequence length="138" mass="14915">MQVTAGNIYSGPVDKIESSSDGGTTWSDWGAIADGANVEINFDPNVTQMGDGQNLKKFGLFTWKADILETHTSNLSLLQAAESTPVQLRITGLDGKTYTTVALLVTHKTKRGFGKDPHMITAQAQKYAINEDDVLTIV</sequence>
<dbReference type="EMBL" id="DRLI01000166">
    <property type="protein sequence ID" value="HHM02228.1"/>
    <property type="molecule type" value="Genomic_DNA"/>
</dbReference>
<comment type="caution">
    <text evidence="1">The sequence shown here is derived from an EMBL/GenBank/DDBJ whole genome shotgun (WGS) entry which is preliminary data.</text>
</comment>
<gene>
    <name evidence="1" type="ORF">ENJ15_04390</name>
</gene>
<dbReference type="AlphaFoldDB" id="A0A7V5VF07"/>
<evidence type="ECO:0000313" key="1">
    <source>
        <dbReference type="EMBL" id="HHM02228.1"/>
    </source>
</evidence>
<name>A0A7V5VF07_CALAY</name>
<protein>
    <submittedName>
        <fullName evidence="1">Uncharacterized protein</fullName>
    </submittedName>
</protein>
<accession>A0A7V5VF07</accession>
<organism evidence="1">
    <name type="scientific">Caldithrix abyssi</name>
    <dbReference type="NCBI Taxonomy" id="187145"/>
    <lineage>
        <taxon>Bacteria</taxon>
        <taxon>Pseudomonadati</taxon>
        <taxon>Calditrichota</taxon>
        <taxon>Calditrichia</taxon>
        <taxon>Calditrichales</taxon>
        <taxon>Calditrichaceae</taxon>
        <taxon>Caldithrix</taxon>
    </lineage>
</organism>
<dbReference type="Proteomes" id="UP000885771">
    <property type="component" value="Unassembled WGS sequence"/>
</dbReference>